<dbReference type="PANTHER" id="PTHR10514:SF27">
    <property type="entry name" value="ANGIOTENSIN-CONVERTING ENZYME"/>
    <property type="match status" value="1"/>
</dbReference>
<dbReference type="PROSITE" id="PS52011">
    <property type="entry name" value="PEPTIDASE_M2"/>
    <property type="match status" value="1"/>
</dbReference>
<evidence type="ECO:0000256" key="5">
    <source>
        <dbReference type="PIRSR" id="PIRSR601548-2"/>
    </source>
</evidence>
<dbReference type="AlphaFoldDB" id="A0A8J2JAP5"/>
<feature type="non-terminal residue" evidence="7">
    <location>
        <position position="1"/>
    </location>
</feature>
<evidence type="ECO:0000256" key="1">
    <source>
        <dbReference type="ARBA" id="ARBA00008139"/>
    </source>
</evidence>
<accession>A0A8J2JAP5</accession>
<evidence type="ECO:0000256" key="3">
    <source>
        <dbReference type="ARBA" id="ARBA00023157"/>
    </source>
</evidence>
<gene>
    <name evidence="7" type="ORF">AFUS01_LOCUS6245</name>
</gene>
<comment type="similarity">
    <text evidence="1 6">Belongs to the peptidase M2 family.</text>
</comment>
<protein>
    <submittedName>
        <fullName evidence="7">Uncharacterized protein</fullName>
    </submittedName>
</protein>
<keyword evidence="4" id="KW-0325">Glycoprotein</keyword>
<comment type="caution">
    <text evidence="6">Lacks conserved residue(s) required for the propagation of feature annotation.</text>
</comment>
<dbReference type="GO" id="GO:0008241">
    <property type="term" value="F:peptidyl-dipeptidase activity"/>
    <property type="evidence" value="ECO:0007669"/>
    <property type="project" value="InterPro"/>
</dbReference>
<evidence type="ECO:0000256" key="6">
    <source>
        <dbReference type="PROSITE-ProRule" id="PRU01355"/>
    </source>
</evidence>
<dbReference type="GO" id="GO:0008237">
    <property type="term" value="F:metallopeptidase activity"/>
    <property type="evidence" value="ECO:0007669"/>
    <property type="project" value="InterPro"/>
</dbReference>
<comment type="caution">
    <text evidence="7">The sequence shown here is derived from an EMBL/GenBank/DDBJ whole genome shotgun (WGS) entry which is preliminary data.</text>
</comment>
<proteinExistence type="inferred from homology"/>
<dbReference type="GO" id="GO:0005886">
    <property type="term" value="C:plasma membrane"/>
    <property type="evidence" value="ECO:0007669"/>
    <property type="project" value="TreeGrafter"/>
</dbReference>
<dbReference type="OrthoDB" id="10029630at2759"/>
<reference evidence="7" key="1">
    <citation type="submission" date="2021-06" db="EMBL/GenBank/DDBJ databases">
        <authorList>
            <person name="Hodson N. C."/>
            <person name="Mongue J. A."/>
            <person name="Jaron S. K."/>
        </authorList>
    </citation>
    <scope>NUCLEOTIDE SEQUENCE</scope>
</reference>
<dbReference type="Pfam" id="PF01401">
    <property type="entry name" value="Peptidase_M2"/>
    <property type="match status" value="1"/>
</dbReference>
<feature type="non-terminal residue" evidence="7">
    <location>
        <position position="48"/>
    </location>
</feature>
<evidence type="ECO:0000313" key="7">
    <source>
        <dbReference type="EMBL" id="CAG7716755.1"/>
    </source>
</evidence>
<keyword evidence="3" id="KW-1015">Disulfide bond</keyword>
<dbReference type="InterPro" id="IPR001548">
    <property type="entry name" value="Peptidase_M2"/>
</dbReference>
<name>A0A8J2JAP5_9HEXA</name>
<organism evidence="7 8">
    <name type="scientific">Allacma fusca</name>
    <dbReference type="NCBI Taxonomy" id="39272"/>
    <lineage>
        <taxon>Eukaryota</taxon>
        <taxon>Metazoa</taxon>
        <taxon>Ecdysozoa</taxon>
        <taxon>Arthropoda</taxon>
        <taxon>Hexapoda</taxon>
        <taxon>Collembola</taxon>
        <taxon>Symphypleona</taxon>
        <taxon>Sminthuridae</taxon>
        <taxon>Allacma</taxon>
    </lineage>
</organism>
<dbReference type="PANTHER" id="PTHR10514">
    <property type="entry name" value="ANGIOTENSIN-CONVERTING ENZYME"/>
    <property type="match status" value="1"/>
</dbReference>
<feature type="binding site" evidence="5">
    <location>
        <position position="32"/>
    </location>
    <ligand>
        <name>chloride</name>
        <dbReference type="ChEBI" id="CHEBI:17996"/>
        <label>1</label>
    </ligand>
</feature>
<evidence type="ECO:0000256" key="4">
    <source>
        <dbReference type="ARBA" id="ARBA00023180"/>
    </source>
</evidence>
<dbReference type="EMBL" id="CAJVCH010041044">
    <property type="protein sequence ID" value="CAG7716755.1"/>
    <property type="molecule type" value="Genomic_DNA"/>
</dbReference>
<keyword evidence="8" id="KW-1185">Reference proteome</keyword>
<evidence type="ECO:0000313" key="8">
    <source>
        <dbReference type="Proteomes" id="UP000708208"/>
    </source>
</evidence>
<sequence>MRGLYNEYVQLSNKAAKLNGYDNMGDFWLLRYESDTFRSDIDKVWQDV</sequence>
<dbReference type="GO" id="GO:0006508">
    <property type="term" value="P:proteolysis"/>
    <property type="evidence" value="ECO:0007669"/>
    <property type="project" value="InterPro"/>
</dbReference>
<dbReference type="Proteomes" id="UP000708208">
    <property type="component" value="Unassembled WGS sequence"/>
</dbReference>
<keyword evidence="2" id="KW-0732">Signal</keyword>
<evidence type="ECO:0000256" key="2">
    <source>
        <dbReference type="ARBA" id="ARBA00022729"/>
    </source>
</evidence>